<gene>
    <name evidence="1" type="ORF">NCTC12965_04737</name>
</gene>
<name>A0A4U9V5N4_SERFO</name>
<dbReference type="EMBL" id="CABEEZ010000102">
    <property type="protein sequence ID" value="VTR41856.1"/>
    <property type="molecule type" value="Genomic_DNA"/>
</dbReference>
<protein>
    <submittedName>
        <fullName evidence="1">Uncharacterized protein</fullName>
    </submittedName>
</protein>
<accession>A0A4U9V5N4</accession>
<reference evidence="1" key="1">
    <citation type="submission" date="2019-05" db="EMBL/GenBank/DDBJ databases">
        <authorList>
            <consortium name="Pathogen Informatics"/>
        </authorList>
    </citation>
    <scope>NUCLEOTIDE SEQUENCE [LARGE SCALE GENOMIC DNA]</scope>
    <source>
        <strain evidence="1">NCTC12965</strain>
    </source>
</reference>
<sequence length="43" mass="4785">MMHSDLTQCRVNTDRLLIAPFTAADADDVLPGDHSYANAFYDL</sequence>
<evidence type="ECO:0000313" key="1">
    <source>
        <dbReference type="EMBL" id="VTR41856.1"/>
    </source>
</evidence>
<proteinExistence type="predicted"/>
<dbReference type="AlphaFoldDB" id="A0A4U9V5N4"/>
<organism evidence="1">
    <name type="scientific">Serratia fonticola</name>
    <dbReference type="NCBI Taxonomy" id="47917"/>
    <lineage>
        <taxon>Bacteria</taxon>
        <taxon>Pseudomonadati</taxon>
        <taxon>Pseudomonadota</taxon>
        <taxon>Gammaproteobacteria</taxon>
        <taxon>Enterobacterales</taxon>
        <taxon>Yersiniaceae</taxon>
        <taxon>Serratia</taxon>
    </lineage>
</organism>